<accession>A0A2I0UL01</accession>
<dbReference type="Pfam" id="PF00078">
    <property type="entry name" value="RVT_1"/>
    <property type="match status" value="1"/>
</dbReference>
<keyword evidence="2" id="KW-0808">Transferase</keyword>
<evidence type="ECO:0000259" key="1">
    <source>
        <dbReference type="Pfam" id="PF00078"/>
    </source>
</evidence>
<feature type="domain" description="Reverse transcriptase" evidence="1">
    <location>
        <begin position="146"/>
        <end position="303"/>
    </location>
</feature>
<organism evidence="2 3">
    <name type="scientific">Limosa lapponica baueri</name>
    <dbReference type="NCBI Taxonomy" id="1758121"/>
    <lineage>
        <taxon>Eukaryota</taxon>
        <taxon>Metazoa</taxon>
        <taxon>Chordata</taxon>
        <taxon>Craniata</taxon>
        <taxon>Vertebrata</taxon>
        <taxon>Euteleostomi</taxon>
        <taxon>Archelosauria</taxon>
        <taxon>Archosauria</taxon>
        <taxon>Dinosauria</taxon>
        <taxon>Saurischia</taxon>
        <taxon>Theropoda</taxon>
        <taxon>Coelurosauria</taxon>
        <taxon>Aves</taxon>
        <taxon>Neognathae</taxon>
        <taxon>Neoaves</taxon>
        <taxon>Charadriiformes</taxon>
        <taxon>Scolopacidae</taxon>
        <taxon>Limosa</taxon>
    </lineage>
</organism>
<protein>
    <submittedName>
        <fullName evidence="2">Rna-directed dna polymerase from mobile element jockey-like</fullName>
    </submittedName>
</protein>
<keyword evidence="3" id="KW-1185">Reference proteome</keyword>
<keyword evidence="2" id="KW-0548">Nucleotidyltransferase</keyword>
<name>A0A2I0UL01_LIMLA</name>
<dbReference type="OrthoDB" id="416454at2759"/>
<dbReference type="AlphaFoldDB" id="A0A2I0UL01"/>
<dbReference type="GO" id="GO:0003964">
    <property type="term" value="F:RNA-directed DNA polymerase activity"/>
    <property type="evidence" value="ECO:0007669"/>
    <property type="project" value="UniProtKB-KW"/>
</dbReference>
<evidence type="ECO:0000313" key="3">
    <source>
        <dbReference type="Proteomes" id="UP000233556"/>
    </source>
</evidence>
<sequence length="340" mass="38938">MRSWQVVPSWKPIWTCEVRRPYDAIHRGPQQVLPYSETLMEQSSRKNLTERLLSCLATPFPAEFADDPYDRCARQQSTRWFEERATHGNVEVEGCTSSWAGAYTHCGTAICPCLWLLKGPHRGLVINKKDVSIDIYEKAEDKSCLTNLIAFFDGVTTSVDKGRATVVIYQDFCKAFNTVLHNILLSVLERYRFDVWTVQWMSDWLDGCIQRVVVNGSMSRWRSVTSGVPQRFILGPVLFNIFINDIDSGTSCTLSKFAVNAKLSGAVDIPEGQGALQRDLHRLEKWAHVNVMRFSKAKYKVLHLSQDNPRYQYRLRDEGIEISPSEKDFKVLVDEKLDMS</sequence>
<dbReference type="Proteomes" id="UP000233556">
    <property type="component" value="Unassembled WGS sequence"/>
</dbReference>
<evidence type="ECO:0000313" key="2">
    <source>
        <dbReference type="EMBL" id="PKU46722.1"/>
    </source>
</evidence>
<keyword evidence="2" id="KW-0695">RNA-directed DNA polymerase</keyword>
<reference evidence="3" key="1">
    <citation type="submission" date="2017-11" db="EMBL/GenBank/DDBJ databases">
        <authorList>
            <person name="Lima N.C."/>
            <person name="Parody-Merino A.M."/>
            <person name="Battley P.F."/>
            <person name="Fidler A.E."/>
            <person name="Prosdocimi F."/>
        </authorList>
    </citation>
    <scope>NUCLEOTIDE SEQUENCE [LARGE SCALE GENOMIC DNA]</scope>
</reference>
<dbReference type="PANTHER" id="PTHR33332">
    <property type="entry name" value="REVERSE TRANSCRIPTASE DOMAIN-CONTAINING PROTEIN"/>
    <property type="match status" value="1"/>
</dbReference>
<dbReference type="InterPro" id="IPR000477">
    <property type="entry name" value="RT_dom"/>
</dbReference>
<gene>
    <name evidence="2" type="ORF">llap_2970</name>
</gene>
<dbReference type="EMBL" id="KZ505700">
    <property type="protein sequence ID" value="PKU46722.1"/>
    <property type="molecule type" value="Genomic_DNA"/>
</dbReference>
<reference evidence="3" key="2">
    <citation type="submission" date="2017-12" db="EMBL/GenBank/DDBJ databases">
        <title>Genome sequence of the Bar-tailed Godwit (Limosa lapponica baueri).</title>
        <authorList>
            <person name="Lima N.C.B."/>
            <person name="Parody-Merino A.M."/>
            <person name="Battley P.F."/>
            <person name="Fidler A.E."/>
            <person name="Prosdocimi F."/>
        </authorList>
    </citation>
    <scope>NUCLEOTIDE SEQUENCE [LARGE SCALE GENOMIC DNA]</scope>
</reference>
<proteinExistence type="predicted"/>